<evidence type="ECO:0000313" key="10">
    <source>
        <dbReference type="Proteomes" id="UP000660262"/>
    </source>
</evidence>
<dbReference type="InterPro" id="IPR006694">
    <property type="entry name" value="Fatty_acid_hydroxylase"/>
</dbReference>
<keyword evidence="5 6" id="KW-0472">Membrane</keyword>
<evidence type="ECO:0000256" key="3">
    <source>
        <dbReference type="ARBA" id="ARBA00022692"/>
    </source>
</evidence>
<feature type="transmembrane region" description="Helical" evidence="6">
    <location>
        <begin position="239"/>
        <end position="261"/>
    </location>
</feature>
<dbReference type="InterPro" id="IPR050307">
    <property type="entry name" value="Sterol_Desaturase_Related"/>
</dbReference>
<keyword evidence="10" id="KW-1185">Reference proteome</keyword>
<feature type="transmembrane region" description="Helical" evidence="6">
    <location>
        <begin position="97"/>
        <end position="118"/>
    </location>
</feature>
<proteinExistence type="inferred from homology"/>
<dbReference type="AlphaFoldDB" id="A0A830H9N3"/>
<dbReference type="Gene3D" id="3.40.50.720">
    <property type="entry name" value="NAD(P)-binding Rossmann-like Domain"/>
    <property type="match status" value="1"/>
</dbReference>
<evidence type="ECO:0000259" key="8">
    <source>
        <dbReference type="Pfam" id="PF12076"/>
    </source>
</evidence>
<organism evidence="9 10">
    <name type="scientific">Pycnococcus provasolii</name>
    <dbReference type="NCBI Taxonomy" id="41880"/>
    <lineage>
        <taxon>Eukaryota</taxon>
        <taxon>Viridiplantae</taxon>
        <taxon>Chlorophyta</taxon>
        <taxon>Pseudoscourfieldiophyceae</taxon>
        <taxon>Pseudoscourfieldiales</taxon>
        <taxon>Pycnococcaceae</taxon>
        <taxon>Pycnococcus</taxon>
    </lineage>
</organism>
<gene>
    <name evidence="9" type="ORF">PPROV_000217300</name>
</gene>
<dbReference type="EMBL" id="BNJQ01000005">
    <property type="protein sequence ID" value="GHP03418.1"/>
    <property type="molecule type" value="Genomic_DNA"/>
</dbReference>
<sequence length="704" mass="78227">MGRGGEASYNNLGRGGGVGGVVAPAPAPSDGFAPLKFGEKPTANNPAPARFLDNHGRRIATGFLAEFPWEPLGNYKYLLFVPFAVQVAMGWDDADHWAFHTLAIAAMRYLMACAWHFASRCEAISGRTRINLKGVSFAQVDREENWDDYILLQALVVQAFHSFCPGFHSFPLNNSAGLWQMLALHVGPTEFVYYWFHRYLHHHSLFQKYHSHHHASFVAEPVTGSCHPFLEHVGYTANFAIPLLGTWLFGGASVAMFYIYLLGFDFLNELGHCNFELPLLTKLLDVVPFARYLLYSPAFHSLHHSRVNTNYALFMPIYDHIYGTADPTSTSLSQTCAAGRKYAPGCVFLAHGVDATSCLHLPFMSREFASKPYPGENIMRHLLWPVTFPLMLAMWAIAPLQPFVAERKEILNRSPPKRPDGEDKPASPYLQLQSWVVPRLGWHYFLPFEHKRINSIIRTAVLRAESEGQRVIGLGALNKNEQLNGGGKAIVEELEAQRGGKRLDLCVVHGNTLTAACVIKGIPEGTREIVLTGATSKLGRAVALYLCEKGVRVLMASRSSQRVAKIVAEAPEECRHLLQHIDDVTDARCASVRQWVAGSLLSRKQQSNAPLGAHFHQFVVPPLTPYRRDCTYGKLVSMRLPVNDVRGLRACEMTMERGVVHACHAGAIVHTLQGWTHHEVGGIDVSRIDTVWDAALKHGFSLAS</sequence>
<evidence type="ECO:0000256" key="6">
    <source>
        <dbReference type="SAM" id="Phobius"/>
    </source>
</evidence>
<dbReference type="Proteomes" id="UP000660262">
    <property type="component" value="Unassembled WGS sequence"/>
</dbReference>
<evidence type="ECO:0000256" key="4">
    <source>
        <dbReference type="ARBA" id="ARBA00022989"/>
    </source>
</evidence>
<comment type="subcellular location">
    <subcellularLocation>
        <location evidence="1">Membrane</location>
        <topology evidence="1">Multi-pass membrane protein</topology>
    </subcellularLocation>
</comment>
<keyword evidence="4 6" id="KW-1133">Transmembrane helix</keyword>
<evidence type="ECO:0000256" key="5">
    <source>
        <dbReference type="ARBA" id="ARBA00023136"/>
    </source>
</evidence>
<dbReference type="InterPro" id="IPR021940">
    <property type="entry name" value="CER1-like_C"/>
</dbReference>
<reference evidence="9" key="1">
    <citation type="submission" date="2020-10" db="EMBL/GenBank/DDBJ databases">
        <title>Unveiling of a novel bifunctional photoreceptor, Dualchrome1, isolated from a cosmopolitan green alga.</title>
        <authorList>
            <person name="Suzuki S."/>
            <person name="Kawachi M."/>
        </authorList>
    </citation>
    <scope>NUCLEOTIDE SEQUENCE</scope>
    <source>
        <strain evidence="9">NIES 2893</strain>
    </source>
</reference>
<comment type="caution">
    <text evidence="9">The sequence shown here is derived from an EMBL/GenBank/DDBJ whole genome shotgun (WGS) entry which is preliminary data.</text>
</comment>
<evidence type="ECO:0000259" key="7">
    <source>
        <dbReference type="Pfam" id="PF04116"/>
    </source>
</evidence>
<dbReference type="Pfam" id="PF12076">
    <property type="entry name" value="CER1-like_C"/>
    <property type="match status" value="1"/>
</dbReference>
<dbReference type="InterPro" id="IPR036291">
    <property type="entry name" value="NAD(P)-bd_dom_sf"/>
</dbReference>
<feature type="domain" description="Fatty acid hydroxylase" evidence="7">
    <location>
        <begin position="184"/>
        <end position="324"/>
    </location>
</feature>
<dbReference type="OrthoDB" id="408954at2759"/>
<dbReference type="SUPFAM" id="SSF51735">
    <property type="entry name" value="NAD(P)-binding Rossmann-fold domains"/>
    <property type="match status" value="1"/>
</dbReference>
<dbReference type="Pfam" id="PF04116">
    <property type="entry name" value="FA_hydroxylase"/>
    <property type="match status" value="1"/>
</dbReference>
<dbReference type="GO" id="GO:0005506">
    <property type="term" value="F:iron ion binding"/>
    <property type="evidence" value="ECO:0007669"/>
    <property type="project" value="InterPro"/>
</dbReference>
<feature type="domain" description="Very-long-chain aldehyde decarbonylase CER1-like C-terminal" evidence="8">
    <location>
        <begin position="529"/>
        <end position="701"/>
    </location>
</feature>
<dbReference type="PANTHER" id="PTHR11863">
    <property type="entry name" value="STEROL DESATURASE"/>
    <property type="match status" value="1"/>
</dbReference>
<dbReference type="GO" id="GO:0008610">
    <property type="term" value="P:lipid biosynthetic process"/>
    <property type="evidence" value="ECO:0007669"/>
    <property type="project" value="InterPro"/>
</dbReference>
<dbReference type="GO" id="GO:0016491">
    <property type="term" value="F:oxidoreductase activity"/>
    <property type="evidence" value="ECO:0007669"/>
    <property type="project" value="InterPro"/>
</dbReference>
<keyword evidence="3 6" id="KW-0812">Transmembrane</keyword>
<name>A0A830H9N3_9CHLO</name>
<accession>A0A830H9N3</accession>
<dbReference type="GO" id="GO:0016020">
    <property type="term" value="C:membrane"/>
    <property type="evidence" value="ECO:0007669"/>
    <property type="project" value="UniProtKB-SubCell"/>
</dbReference>
<evidence type="ECO:0000256" key="1">
    <source>
        <dbReference type="ARBA" id="ARBA00004141"/>
    </source>
</evidence>
<evidence type="ECO:0000313" key="9">
    <source>
        <dbReference type="EMBL" id="GHP03418.1"/>
    </source>
</evidence>
<protein>
    <submittedName>
        <fullName evidence="9">Uncharacterized protein</fullName>
    </submittedName>
</protein>
<comment type="similarity">
    <text evidence="2">Belongs to the sterol desaturase family.</text>
</comment>
<evidence type="ECO:0000256" key="2">
    <source>
        <dbReference type="ARBA" id="ARBA00009324"/>
    </source>
</evidence>